<dbReference type="SMART" id="SM00421">
    <property type="entry name" value="HTH_LUXR"/>
    <property type="match status" value="1"/>
</dbReference>
<dbReference type="CDD" id="cd06170">
    <property type="entry name" value="LuxR_C_like"/>
    <property type="match status" value="1"/>
</dbReference>
<evidence type="ECO:0000256" key="3">
    <source>
        <dbReference type="ARBA" id="ARBA00023163"/>
    </source>
</evidence>
<dbReference type="GO" id="GO:0003677">
    <property type="term" value="F:DNA binding"/>
    <property type="evidence" value="ECO:0007669"/>
    <property type="project" value="UniProtKB-KW"/>
</dbReference>
<keyword evidence="5" id="KW-0378">Hydrolase</keyword>
<dbReference type="GO" id="GO:0006355">
    <property type="term" value="P:regulation of DNA-templated transcription"/>
    <property type="evidence" value="ECO:0007669"/>
    <property type="project" value="InterPro"/>
</dbReference>
<keyword evidence="2" id="KW-0238">DNA-binding</keyword>
<dbReference type="InterPro" id="IPR016032">
    <property type="entry name" value="Sig_transdc_resp-reg_C-effctor"/>
</dbReference>
<dbReference type="InterPro" id="IPR039420">
    <property type="entry name" value="WalR-like"/>
</dbReference>
<evidence type="ECO:0000313" key="6">
    <source>
        <dbReference type="Proteomes" id="UP000052946"/>
    </source>
</evidence>
<sequence length="211" mass="23933">MKKVTVISRSEMMDNICRILSESINYYNIESYNILKQGQISKQTLDTDLVIIELGRDTNLQEILSGLSNSKTLIALLIKKITVEDLKKLFQMGFDGYFHGRMELIEIKMAIESIFAGGQYVHPQLCPVLMSDYIHKNSVKEQKPTGILSDQEWKILEGITNGKKNSEIAQELYLSSYTVNNHVSAILRKLNVADRTSAALKAVKHNWLTIP</sequence>
<dbReference type="PANTHER" id="PTHR43214">
    <property type="entry name" value="TWO-COMPONENT RESPONSE REGULATOR"/>
    <property type="match status" value="1"/>
</dbReference>
<name>A0A0U9HD19_9BACI</name>
<dbReference type="OrthoDB" id="2814434at2"/>
<evidence type="ECO:0000259" key="4">
    <source>
        <dbReference type="PROSITE" id="PS50043"/>
    </source>
</evidence>
<dbReference type="AlphaFoldDB" id="A0A0U9HD19"/>
<feature type="domain" description="HTH luxR-type" evidence="4">
    <location>
        <begin position="141"/>
        <end position="206"/>
    </location>
</feature>
<evidence type="ECO:0000313" key="5">
    <source>
        <dbReference type="EMBL" id="GAQ19169.1"/>
    </source>
</evidence>
<dbReference type="Pfam" id="PF00196">
    <property type="entry name" value="GerE"/>
    <property type="match status" value="1"/>
</dbReference>
<dbReference type="SUPFAM" id="SSF46894">
    <property type="entry name" value="C-terminal effector domain of the bipartite response regulators"/>
    <property type="match status" value="1"/>
</dbReference>
<organism evidence="5 6">
    <name type="scientific">Oceanobacillus picturae</name>
    <dbReference type="NCBI Taxonomy" id="171693"/>
    <lineage>
        <taxon>Bacteria</taxon>
        <taxon>Bacillati</taxon>
        <taxon>Bacillota</taxon>
        <taxon>Bacilli</taxon>
        <taxon>Bacillales</taxon>
        <taxon>Bacillaceae</taxon>
        <taxon>Oceanobacillus</taxon>
    </lineage>
</organism>
<dbReference type="GO" id="GO:0006508">
    <property type="term" value="P:proteolysis"/>
    <property type="evidence" value="ECO:0007669"/>
    <property type="project" value="UniProtKB-KW"/>
</dbReference>
<evidence type="ECO:0000256" key="2">
    <source>
        <dbReference type="ARBA" id="ARBA00023125"/>
    </source>
</evidence>
<evidence type="ECO:0000256" key="1">
    <source>
        <dbReference type="ARBA" id="ARBA00023015"/>
    </source>
</evidence>
<accession>A0A0U9HD19</accession>
<dbReference type="Gene3D" id="3.40.50.2300">
    <property type="match status" value="1"/>
</dbReference>
<dbReference type="EMBL" id="BBXV01000041">
    <property type="protein sequence ID" value="GAQ19169.1"/>
    <property type="molecule type" value="Genomic_DNA"/>
</dbReference>
<proteinExistence type="predicted"/>
<dbReference type="RefSeq" id="WP_058950918.1">
    <property type="nucleotide sequence ID" value="NZ_BBXV01000041.1"/>
</dbReference>
<dbReference type="InterPro" id="IPR000792">
    <property type="entry name" value="Tscrpt_reg_LuxR_C"/>
</dbReference>
<dbReference type="GO" id="GO:0008233">
    <property type="term" value="F:peptidase activity"/>
    <property type="evidence" value="ECO:0007669"/>
    <property type="project" value="UniProtKB-KW"/>
</dbReference>
<dbReference type="PRINTS" id="PR00038">
    <property type="entry name" value="HTHLUXR"/>
</dbReference>
<comment type="caution">
    <text evidence="5">The sequence shown here is derived from an EMBL/GenBank/DDBJ whole genome shotgun (WGS) entry which is preliminary data.</text>
</comment>
<dbReference type="Proteomes" id="UP000052946">
    <property type="component" value="Unassembled WGS sequence"/>
</dbReference>
<reference evidence="6" key="1">
    <citation type="submission" date="2015-07" db="EMBL/GenBank/DDBJ databases">
        <title>Draft Genome Sequence of Oceanobacillus picturae Heshi-B3 that Was Isolated from Fermented Rice Bran with Aging Salted Mackerel, Which Was Named Heshiko as Traditional Fermented Seafood in Japan.</title>
        <authorList>
            <person name="Akuzawa S."/>
            <person name="Nakagawa J."/>
            <person name="Kanekatsu T."/>
            <person name="Kanesaki Y."/>
            <person name="Suzuki T."/>
        </authorList>
    </citation>
    <scope>NUCLEOTIDE SEQUENCE [LARGE SCALE GENOMIC DNA]</scope>
    <source>
        <strain evidence="6">Heshi-B3</strain>
    </source>
</reference>
<dbReference type="PROSITE" id="PS00622">
    <property type="entry name" value="HTH_LUXR_1"/>
    <property type="match status" value="1"/>
</dbReference>
<dbReference type="PROSITE" id="PS50043">
    <property type="entry name" value="HTH_LUXR_2"/>
    <property type="match status" value="1"/>
</dbReference>
<keyword evidence="3" id="KW-0804">Transcription</keyword>
<keyword evidence="5" id="KW-0645">Protease</keyword>
<keyword evidence="1" id="KW-0805">Transcription regulation</keyword>
<gene>
    <name evidence="5" type="ORF">OPHB3_3131</name>
</gene>
<protein>
    <submittedName>
        <fullName evidence="5">Protease production enhancer protein</fullName>
    </submittedName>
</protein>
<reference evidence="5 6" key="2">
    <citation type="journal article" date="2016" name="Genome Announc.">
        <title>Draft Genome Sequence of Oceanobacillus picturae Heshi-B3, Isolated from Fermented Rice Bran in a Traditional Japanese Seafood Dish.</title>
        <authorList>
            <person name="Akuzawa S."/>
            <person name="Nagaoka J."/>
            <person name="Kanekatsu M."/>
            <person name="Kanesaki Y."/>
            <person name="Suzuki T."/>
        </authorList>
    </citation>
    <scope>NUCLEOTIDE SEQUENCE [LARGE SCALE GENOMIC DNA]</scope>
    <source>
        <strain evidence="5 6">Heshi-B3</strain>
    </source>
</reference>